<sequence length="44" mass="4930">MTLPTTMRAVQYTEYGASNVLTINQVPVPTPARAKCWCVFRRSA</sequence>
<gene>
    <name evidence="1" type="ORF">RA11412_2426</name>
</gene>
<dbReference type="EMBL" id="AP017895">
    <property type="protein sequence ID" value="BAV88725.1"/>
    <property type="molecule type" value="Genomic_DNA"/>
</dbReference>
<protein>
    <submittedName>
        <fullName evidence="1">Uncharacterized protein</fullName>
    </submittedName>
</protein>
<evidence type="ECO:0000313" key="2">
    <source>
        <dbReference type="Proteomes" id="UP000250241"/>
    </source>
</evidence>
<organism evidence="1 2">
    <name type="scientific">Rothia aeria</name>
    <dbReference type="NCBI Taxonomy" id="172042"/>
    <lineage>
        <taxon>Bacteria</taxon>
        <taxon>Bacillati</taxon>
        <taxon>Actinomycetota</taxon>
        <taxon>Actinomycetes</taxon>
        <taxon>Micrococcales</taxon>
        <taxon>Micrococcaceae</taxon>
        <taxon>Rothia</taxon>
    </lineage>
</organism>
<dbReference type="Gene3D" id="3.90.180.10">
    <property type="entry name" value="Medium-chain alcohol dehydrogenases, catalytic domain"/>
    <property type="match status" value="1"/>
</dbReference>
<dbReference type="Proteomes" id="UP000250241">
    <property type="component" value="Chromosome"/>
</dbReference>
<reference evidence="1 2" key="1">
    <citation type="submission" date="2016-10" db="EMBL/GenBank/DDBJ databases">
        <title>Genome sequence of Rothia aeria strain JCM11412.</title>
        <authorList>
            <person name="Nambu T."/>
        </authorList>
    </citation>
    <scope>NUCLEOTIDE SEQUENCE [LARGE SCALE GENOMIC DNA]</scope>
    <source>
        <strain evidence="1 2">JCM 11412</strain>
    </source>
</reference>
<proteinExistence type="predicted"/>
<dbReference type="KEGG" id="raj:RA11412_2426"/>
<name>A0A2Z5R1V6_9MICC</name>
<evidence type="ECO:0000313" key="1">
    <source>
        <dbReference type="EMBL" id="BAV88725.1"/>
    </source>
</evidence>
<keyword evidence="2" id="KW-1185">Reference proteome</keyword>
<accession>A0A2Z5R1V6</accession>
<dbReference type="AlphaFoldDB" id="A0A2Z5R1V6"/>